<dbReference type="EMBL" id="JBHMAA010000032">
    <property type="protein sequence ID" value="MFB9952038.1"/>
    <property type="molecule type" value="Genomic_DNA"/>
</dbReference>
<name>A0ABV6AN46_9HYPH</name>
<dbReference type="Proteomes" id="UP001589692">
    <property type="component" value="Unassembled WGS sequence"/>
</dbReference>
<accession>A0ABV6AN46</accession>
<organism evidence="2 3">
    <name type="scientific">Rhizobium puerariae</name>
    <dbReference type="NCBI Taxonomy" id="1585791"/>
    <lineage>
        <taxon>Bacteria</taxon>
        <taxon>Pseudomonadati</taxon>
        <taxon>Pseudomonadota</taxon>
        <taxon>Alphaproteobacteria</taxon>
        <taxon>Hyphomicrobiales</taxon>
        <taxon>Rhizobiaceae</taxon>
        <taxon>Rhizobium/Agrobacterium group</taxon>
        <taxon>Rhizobium</taxon>
    </lineage>
</organism>
<sequence length="70" mass="8001">MTSHKSKSKPQVTSSIDTMRADEKRWRTEDAMRTLMRADELKQDKALMRDVQKMAAEQAKKMSGLCGKAK</sequence>
<gene>
    <name evidence="2" type="ORF">ACFFP0_24580</name>
</gene>
<protein>
    <recommendedName>
        <fullName evidence="4">Transcriptional regulator</fullName>
    </recommendedName>
</protein>
<evidence type="ECO:0000313" key="2">
    <source>
        <dbReference type="EMBL" id="MFB9952038.1"/>
    </source>
</evidence>
<feature type="region of interest" description="Disordered" evidence="1">
    <location>
        <begin position="1"/>
        <end position="25"/>
    </location>
</feature>
<evidence type="ECO:0000313" key="3">
    <source>
        <dbReference type="Proteomes" id="UP001589692"/>
    </source>
</evidence>
<reference evidence="2 3" key="1">
    <citation type="submission" date="2024-09" db="EMBL/GenBank/DDBJ databases">
        <authorList>
            <person name="Sun Q."/>
            <person name="Mori K."/>
        </authorList>
    </citation>
    <scope>NUCLEOTIDE SEQUENCE [LARGE SCALE GENOMIC DNA]</scope>
    <source>
        <strain evidence="2 3">TBRC 4938</strain>
    </source>
</reference>
<keyword evidence="3" id="KW-1185">Reference proteome</keyword>
<dbReference type="RefSeq" id="WP_377264855.1">
    <property type="nucleotide sequence ID" value="NZ_JBHMAA010000032.1"/>
</dbReference>
<evidence type="ECO:0008006" key="4">
    <source>
        <dbReference type="Google" id="ProtNLM"/>
    </source>
</evidence>
<proteinExistence type="predicted"/>
<comment type="caution">
    <text evidence="2">The sequence shown here is derived from an EMBL/GenBank/DDBJ whole genome shotgun (WGS) entry which is preliminary data.</text>
</comment>
<evidence type="ECO:0000256" key="1">
    <source>
        <dbReference type="SAM" id="MobiDB-lite"/>
    </source>
</evidence>